<comment type="cofactor">
    <cofactor evidence="6">
        <name>Zn(2+)</name>
        <dbReference type="ChEBI" id="CHEBI:29105"/>
    </cofactor>
    <text evidence="6">Binds 1 zinc ion per subunit.</text>
</comment>
<dbReference type="PANTHER" id="PTHR34978">
    <property type="entry name" value="POSSIBLE SENSOR-TRANSDUCER PROTEIN BLAR"/>
    <property type="match status" value="1"/>
</dbReference>
<evidence type="ECO:0000256" key="7">
    <source>
        <dbReference type="SAM" id="MobiDB-lite"/>
    </source>
</evidence>
<protein>
    <submittedName>
        <fullName evidence="10">M56 family metallopeptidase</fullName>
    </submittedName>
</protein>
<evidence type="ECO:0000256" key="5">
    <source>
        <dbReference type="ARBA" id="ARBA00023049"/>
    </source>
</evidence>
<feature type="region of interest" description="Disordered" evidence="7">
    <location>
        <begin position="262"/>
        <end position="290"/>
    </location>
</feature>
<evidence type="ECO:0000259" key="9">
    <source>
        <dbReference type="Pfam" id="PF01435"/>
    </source>
</evidence>
<comment type="similarity">
    <text evidence="6">Belongs to the peptidase M48 family.</text>
</comment>
<dbReference type="CDD" id="cd07326">
    <property type="entry name" value="M56_BlaR1_MecR1_like"/>
    <property type="match status" value="1"/>
</dbReference>
<keyword evidence="2" id="KW-0479">Metal-binding</keyword>
<dbReference type="AlphaFoldDB" id="A0A4U6QJJ3"/>
<keyword evidence="1 6" id="KW-0645">Protease</keyword>
<feature type="transmembrane region" description="Helical" evidence="8">
    <location>
        <begin position="39"/>
        <end position="61"/>
    </location>
</feature>
<keyword evidence="5 6" id="KW-0482">Metalloprotease</keyword>
<name>A0A4U6QJJ3_9ACTN</name>
<proteinExistence type="inferred from homology"/>
<dbReference type="Gene3D" id="3.30.2010.10">
    <property type="entry name" value="Metalloproteases ('zincins'), catalytic domain"/>
    <property type="match status" value="1"/>
</dbReference>
<feature type="transmembrane region" description="Helical" evidence="8">
    <location>
        <begin position="90"/>
        <end position="116"/>
    </location>
</feature>
<organism evidence="10 11">
    <name type="scientific">Nakamurella flava</name>
    <dbReference type="NCBI Taxonomy" id="2576308"/>
    <lineage>
        <taxon>Bacteria</taxon>
        <taxon>Bacillati</taxon>
        <taxon>Actinomycetota</taxon>
        <taxon>Actinomycetes</taxon>
        <taxon>Nakamurellales</taxon>
        <taxon>Nakamurellaceae</taxon>
        <taxon>Nakamurella</taxon>
    </lineage>
</organism>
<feature type="transmembrane region" description="Helical" evidence="8">
    <location>
        <begin position="6"/>
        <end position="27"/>
    </location>
</feature>
<keyword evidence="4 6" id="KW-0862">Zinc</keyword>
<keyword evidence="8" id="KW-0472">Membrane</keyword>
<reference evidence="10 11" key="1">
    <citation type="submission" date="2019-05" db="EMBL/GenBank/DDBJ databases">
        <title>Nakamurella sp. N5BH11, whole genome shotgun sequence.</title>
        <authorList>
            <person name="Tuo L."/>
        </authorList>
    </citation>
    <scope>NUCLEOTIDE SEQUENCE [LARGE SCALE GENOMIC DNA]</scope>
    <source>
        <strain evidence="10 11">N5BH11</strain>
    </source>
</reference>
<keyword evidence="8" id="KW-1133">Transmembrane helix</keyword>
<evidence type="ECO:0000313" key="11">
    <source>
        <dbReference type="Proteomes" id="UP000306985"/>
    </source>
</evidence>
<dbReference type="RefSeq" id="WP_137447555.1">
    <property type="nucleotide sequence ID" value="NZ_SZZH01000001.1"/>
</dbReference>
<evidence type="ECO:0000313" key="10">
    <source>
        <dbReference type="EMBL" id="TKV60252.1"/>
    </source>
</evidence>
<dbReference type="PANTHER" id="PTHR34978:SF3">
    <property type="entry name" value="SLR0241 PROTEIN"/>
    <property type="match status" value="1"/>
</dbReference>
<comment type="caution">
    <text evidence="10">The sequence shown here is derived from an EMBL/GenBank/DDBJ whole genome shotgun (WGS) entry which is preliminary data.</text>
</comment>
<feature type="transmembrane region" description="Helical" evidence="8">
    <location>
        <begin position="302"/>
        <end position="329"/>
    </location>
</feature>
<evidence type="ECO:0000256" key="6">
    <source>
        <dbReference type="RuleBase" id="RU003983"/>
    </source>
</evidence>
<dbReference type="Pfam" id="PF01435">
    <property type="entry name" value="Peptidase_M48"/>
    <property type="match status" value="1"/>
</dbReference>
<evidence type="ECO:0000256" key="1">
    <source>
        <dbReference type="ARBA" id="ARBA00022670"/>
    </source>
</evidence>
<keyword evidence="3 6" id="KW-0378">Hydrolase</keyword>
<dbReference type="GO" id="GO:0006508">
    <property type="term" value="P:proteolysis"/>
    <property type="evidence" value="ECO:0007669"/>
    <property type="project" value="UniProtKB-KW"/>
</dbReference>
<dbReference type="InterPro" id="IPR001915">
    <property type="entry name" value="Peptidase_M48"/>
</dbReference>
<dbReference type="Proteomes" id="UP000306985">
    <property type="component" value="Unassembled WGS sequence"/>
</dbReference>
<dbReference type="InterPro" id="IPR052173">
    <property type="entry name" value="Beta-lactam_resp_regulator"/>
</dbReference>
<evidence type="ECO:0000256" key="8">
    <source>
        <dbReference type="SAM" id="Phobius"/>
    </source>
</evidence>
<evidence type="ECO:0000256" key="2">
    <source>
        <dbReference type="ARBA" id="ARBA00022723"/>
    </source>
</evidence>
<keyword evidence="11" id="KW-1185">Reference proteome</keyword>
<feature type="domain" description="Peptidase M48" evidence="9">
    <location>
        <begin position="129"/>
        <end position="223"/>
    </location>
</feature>
<dbReference type="EMBL" id="SZZH01000001">
    <property type="protein sequence ID" value="TKV60252.1"/>
    <property type="molecule type" value="Genomic_DNA"/>
</dbReference>
<evidence type="ECO:0000256" key="4">
    <source>
        <dbReference type="ARBA" id="ARBA00022833"/>
    </source>
</evidence>
<dbReference type="GO" id="GO:0046872">
    <property type="term" value="F:metal ion binding"/>
    <property type="evidence" value="ECO:0007669"/>
    <property type="project" value="UniProtKB-KW"/>
</dbReference>
<dbReference type="OrthoDB" id="9785340at2"/>
<gene>
    <name evidence="10" type="ORF">FDO65_00505</name>
</gene>
<sequence>MLTTAGIAVGYVVAGLLLAGPVSFLLARAGWPARAPGPALLLWQAVCLAAGFSVVGGLVLLSVAPAGHTLTEAIPTWFGSLFAGELRLPWWRWVCGALAAAISAVLLANLAWTTVLTVRRRRAHRRLVDLLTTPRSVARSERPAVVHVLESATAVAYTVPGWHPRVVVSAGLLDLLRPDELTAVVEHERAHLAARHDLLTLPFQAWASALGAVPGVRAAARSVAELVEMLADDVAAGVTGRSAVAAAVARVALSPGVVAETGPVDGRPSGAVPRPGPGAVSADPSGPSAATRVRRQLAPRSLPTGAVVGVLLAAFALLCLPASLLLIAWV</sequence>
<evidence type="ECO:0000256" key="3">
    <source>
        <dbReference type="ARBA" id="ARBA00022801"/>
    </source>
</evidence>
<keyword evidence="8" id="KW-0812">Transmembrane</keyword>
<dbReference type="GO" id="GO:0004222">
    <property type="term" value="F:metalloendopeptidase activity"/>
    <property type="evidence" value="ECO:0007669"/>
    <property type="project" value="InterPro"/>
</dbReference>
<accession>A0A4U6QJJ3</accession>